<dbReference type="GO" id="GO:0006857">
    <property type="term" value="P:oligopeptide transport"/>
    <property type="evidence" value="ECO:0007669"/>
    <property type="project" value="InterPro"/>
</dbReference>
<name>A0A9J5X911_SOLCO</name>
<organism evidence="9 10">
    <name type="scientific">Solanum commersonii</name>
    <name type="common">Commerson's wild potato</name>
    <name type="synonym">Commerson's nightshade</name>
    <dbReference type="NCBI Taxonomy" id="4109"/>
    <lineage>
        <taxon>Eukaryota</taxon>
        <taxon>Viridiplantae</taxon>
        <taxon>Streptophyta</taxon>
        <taxon>Embryophyta</taxon>
        <taxon>Tracheophyta</taxon>
        <taxon>Spermatophyta</taxon>
        <taxon>Magnoliopsida</taxon>
        <taxon>eudicotyledons</taxon>
        <taxon>Gunneridae</taxon>
        <taxon>Pentapetalae</taxon>
        <taxon>asterids</taxon>
        <taxon>lamiids</taxon>
        <taxon>Solanales</taxon>
        <taxon>Solanaceae</taxon>
        <taxon>Solanoideae</taxon>
        <taxon>Solaneae</taxon>
        <taxon>Solanum</taxon>
    </lineage>
</organism>
<dbReference type="InterPro" id="IPR036259">
    <property type="entry name" value="MFS_trans_sf"/>
</dbReference>
<dbReference type="Gene3D" id="1.20.1250.20">
    <property type="entry name" value="MFS general substrate transporter like domains"/>
    <property type="match status" value="2"/>
</dbReference>
<dbReference type="Pfam" id="PF00854">
    <property type="entry name" value="PTR2"/>
    <property type="match status" value="2"/>
</dbReference>
<sequence length="1139" mass="127675">MAEDDNKFVKDGTVDYKNNPAIKNQTGTWRACPYILGNECCERLAYYGIHTNLVNYLKYQMNESSVVAVNNVTNWSGTCYVTPLLGAFLADAYLGRFWTIAAFSIIYVFGMTVLTLSASIHGLKPPCDHDNNSCHPKGLQIGIFYLGLYLIALGTGGIKPCVSSFGADQFDDSDETEKEKKSSFFNWFYFSINIGALVASTVLVWIQTNVGWGWGFGIPAVAMAIAVVSFFSGTKLYRNQKPGGSPLTRIFQVVVASFRKIKVKDTSVLFETNDEESVVQGSRKLDHTQQLSFFDKAAVETQSDKIKGSINPWSLCTVTQVEELKSIIRLLPIWATGIIFSSVYSQMGTLFVLQGNTMDLHMTKSFEIPSASLSLFDTISVIFWVPVYDRVIVPLARRITGHRNGFTQLQRIAIGFVISIFAMMIAGTLELVRLTSVKQHNYYEMKHIPMSIFWQVPQYFVIGCAEVFTFIGQLEFFYEQAPDAMRSLCSALSLITTALGNYLSTFLVNVVTDMSTRHGGAGWIPDNLNYGHLHYFFWLLAVLSVINFGFFLFVAKFYTYKKPYIVDIVGEARMDSDDDYTKDGTVDIYKKPANKKKTGTWKACPYILGDEACERLAYYGMSTNLVNYIHKRLNLGIAASSKAVNNWSGTCYVTPLIGAFLADAYLGRYWTIAGFSFLYIIGMTLLTLSASVKGIRPCNDGTCNPTSSQKTAFFVSIYLIAFGTGGIKPCVSSFGADQFDDNDENEKKKKSSFFNWFYLSINVGALIASSALVYIQSNVGWGLGFGVPAAAMAIALVFFFSGTRLYRLQPPAGSPLTRIVQVFVASIRKCHVKTPHDETLLYETADTESIIVASRKLEHSDQFRFFDKAAVEGESDKVNGSVNPWRLCTVTQVEEVKSIIRLLPIWATGIVFSCVYGQMSTMFVNQGNLMDNNIGPHFRIPSACLSIFDTVSVIFWAPVYDRVIVPMARKYTGHERGFTQLQRMGIGLVISVFAMACAAVLETIRLDMVRKNNYYDLEYVPLSIFWQVPQYFLIGCAEVFTFIGQLEFFYDQAPDAMRSLCSALCLTTTALGSYLSSLLVTIVMNVTTRHGKFGWIPDELNRGHLDYFYWLLAFLSIINFFVYLWISKWYTYKKVTGKI</sequence>
<dbReference type="GO" id="GO:0016020">
    <property type="term" value="C:membrane"/>
    <property type="evidence" value="ECO:0007669"/>
    <property type="project" value="UniProtKB-SubCell"/>
</dbReference>
<keyword evidence="5 8" id="KW-0472">Membrane</keyword>
<feature type="transmembrane region" description="Helical" evidence="8">
    <location>
        <begin position="452"/>
        <end position="476"/>
    </location>
</feature>
<evidence type="ECO:0000256" key="5">
    <source>
        <dbReference type="ARBA" id="ARBA00023136"/>
    </source>
</evidence>
<keyword evidence="4 8" id="KW-1133">Transmembrane helix</keyword>
<gene>
    <name evidence="9" type="ORF">H5410_044150</name>
</gene>
<dbReference type="OrthoDB" id="8904098at2759"/>
<feature type="transmembrane region" description="Helical" evidence="8">
    <location>
        <begin position="373"/>
        <end position="391"/>
    </location>
</feature>
<feature type="transmembrane region" description="Helical" evidence="8">
    <location>
        <begin position="938"/>
        <end position="960"/>
    </location>
</feature>
<feature type="transmembrane region" description="Helical" evidence="8">
    <location>
        <begin position="488"/>
        <end position="508"/>
    </location>
</feature>
<feature type="transmembrane region" description="Helical" evidence="8">
    <location>
        <begin position="1024"/>
        <end position="1043"/>
    </location>
</feature>
<feature type="transmembrane region" description="Helical" evidence="8">
    <location>
        <begin position="781"/>
        <end position="800"/>
    </location>
</feature>
<evidence type="ECO:0000256" key="2">
    <source>
        <dbReference type="ARBA" id="ARBA00005982"/>
    </source>
</evidence>
<evidence type="ECO:0000256" key="1">
    <source>
        <dbReference type="ARBA" id="ARBA00004141"/>
    </source>
</evidence>
<feature type="transmembrane region" description="Helical" evidence="8">
    <location>
        <begin position="981"/>
        <end position="1004"/>
    </location>
</feature>
<keyword evidence="7" id="KW-0813">Transport</keyword>
<evidence type="ECO:0000256" key="7">
    <source>
        <dbReference type="RuleBase" id="RU003755"/>
    </source>
</evidence>
<dbReference type="PROSITE" id="PS01022">
    <property type="entry name" value="PTR2_1"/>
    <property type="match status" value="2"/>
</dbReference>
<dbReference type="PANTHER" id="PTHR11654">
    <property type="entry name" value="OLIGOPEPTIDE TRANSPORTER-RELATED"/>
    <property type="match status" value="1"/>
</dbReference>
<feature type="transmembrane region" description="Helical" evidence="8">
    <location>
        <begin position="212"/>
        <end position="231"/>
    </location>
</feature>
<feature type="transmembrane region" description="Helical" evidence="8">
    <location>
        <begin position="712"/>
        <end position="735"/>
    </location>
</feature>
<dbReference type="AlphaFoldDB" id="A0A9J5X911"/>
<feature type="transmembrane region" description="Helical" evidence="8">
    <location>
        <begin position="138"/>
        <end position="158"/>
    </location>
</feature>
<dbReference type="InterPro" id="IPR000109">
    <property type="entry name" value="POT_fam"/>
</dbReference>
<accession>A0A9J5X911</accession>
<evidence type="ECO:0000313" key="9">
    <source>
        <dbReference type="EMBL" id="KAG5583716.1"/>
    </source>
</evidence>
<feature type="transmembrane region" description="Helical" evidence="8">
    <location>
        <begin position="899"/>
        <end position="918"/>
    </location>
</feature>
<comment type="similarity">
    <text evidence="2 7">Belongs to the major facilitator superfamily. Proton-dependent oligopeptide transporter (POT/PTR) (TC 2.A.17) family.</text>
</comment>
<evidence type="ECO:0000256" key="8">
    <source>
        <dbReference type="SAM" id="Phobius"/>
    </source>
</evidence>
<feature type="transmembrane region" description="Helical" evidence="8">
    <location>
        <begin position="187"/>
        <end position="206"/>
    </location>
</feature>
<comment type="subcellular location">
    <subcellularLocation>
        <location evidence="1 7">Membrane</location>
        <topology evidence="1 7">Multi-pass membrane protein</topology>
    </subcellularLocation>
</comment>
<feature type="transmembrane region" description="Helical" evidence="8">
    <location>
        <begin position="1107"/>
        <end position="1126"/>
    </location>
</feature>
<evidence type="ECO:0008006" key="11">
    <source>
        <dbReference type="Google" id="ProtNLM"/>
    </source>
</evidence>
<feature type="transmembrane region" description="Helical" evidence="8">
    <location>
        <begin position="756"/>
        <end position="775"/>
    </location>
</feature>
<evidence type="ECO:0000256" key="6">
    <source>
        <dbReference type="ARBA" id="ARBA00044504"/>
    </source>
</evidence>
<dbReference type="GO" id="GO:0022857">
    <property type="term" value="F:transmembrane transporter activity"/>
    <property type="evidence" value="ECO:0007669"/>
    <property type="project" value="InterPro"/>
</dbReference>
<dbReference type="SUPFAM" id="SSF103473">
    <property type="entry name" value="MFS general substrate transporter"/>
    <property type="match status" value="2"/>
</dbReference>
<evidence type="ECO:0000313" key="10">
    <source>
        <dbReference type="Proteomes" id="UP000824120"/>
    </source>
</evidence>
<dbReference type="EMBL" id="JACXVP010000009">
    <property type="protein sequence ID" value="KAG5583716.1"/>
    <property type="molecule type" value="Genomic_DNA"/>
</dbReference>
<dbReference type="InterPro" id="IPR018456">
    <property type="entry name" value="PTR2_symporter_CS"/>
</dbReference>
<keyword evidence="3 7" id="KW-0812">Transmembrane</keyword>
<feature type="transmembrane region" description="Helical" evidence="8">
    <location>
        <begin position="97"/>
        <end position="118"/>
    </location>
</feature>
<comment type="similarity">
    <text evidence="6">Belongs to the major facilitator superfamily. Phosphate:H(+) symporter (TC 2.A.1.9) family.</text>
</comment>
<protein>
    <recommendedName>
        <fullName evidence="11">Peptide transporter</fullName>
    </recommendedName>
</protein>
<comment type="caution">
    <text evidence="9">The sequence shown here is derived from an EMBL/GenBank/DDBJ whole genome shotgun (WGS) entry which is preliminary data.</text>
</comment>
<evidence type="ECO:0000256" key="3">
    <source>
        <dbReference type="ARBA" id="ARBA00022692"/>
    </source>
</evidence>
<feature type="transmembrane region" description="Helical" evidence="8">
    <location>
        <begin position="330"/>
        <end position="353"/>
    </location>
</feature>
<proteinExistence type="inferred from homology"/>
<reference evidence="9 10" key="1">
    <citation type="submission" date="2020-09" db="EMBL/GenBank/DDBJ databases">
        <title>De no assembly of potato wild relative species, Solanum commersonii.</title>
        <authorList>
            <person name="Cho K."/>
        </authorList>
    </citation>
    <scope>NUCLEOTIDE SEQUENCE [LARGE SCALE GENOMIC DNA]</scope>
    <source>
        <strain evidence="9">LZ3.2</strain>
        <tissue evidence="9">Leaf</tissue>
    </source>
</reference>
<feature type="transmembrane region" description="Helical" evidence="8">
    <location>
        <begin position="535"/>
        <end position="555"/>
    </location>
</feature>
<keyword evidence="10" id="KW-1185">Reference proteome</keyword>
<dbReference type="PROSITE" id="PS01023">
    <property type="entry name" value="PTR2_2"/>
    <property type="match status" value="2"/>
</dbReference>
<evidence type="ECO:0000256" key="4">
    <source>
        <dbReference type="ARBA" id="ARBA00022989"/>
    </source>
</evidence>
<feature type="transmembrane region" description="Helical" evidence="8">
    <location>
        <begin position="1064"/>
        <end position="1087"/>
    </location>
</feature>
<feature type="transmembrane region" description="Helical" evidence="8">
    <location>
        <begin position="669"/>
        <end position="692"/>
    </location>
</feature>
<feature type="transmembrane region" description="Helical" evidence="8">
    <location>
        <begin position="412"/>
        <end position="432"/>
    </location>
</feature>
<dbReference type="Proteomes" id="UP000824120">
    <property type="component" value="Chromosome 9"/>
</dbReference>